<comment type="caution">
    <text evidence="3">The sequence shown here is derived from an EMBL/GenBank/DDBJ whole genome shotgun (WGS) entry which is preliminary data.</text>
</comment>
<dbReference type="InterPro" id="IPR025558">
    <property type="entry name" value="DUF4283"/>
</dbReference>
<gene>
    <name evidence="3" type="ORF">R3W88_019435</name>
</gene>
<proteinExistence type="predicted"/>
<dbReference type="PANTHER" id="PTHR33233">
    <property type="entry name" value="ENDONUCLEASE/EXONUCLEASE/PHOSPHATASE"/>
    <property type="match status" value="1"/>
</dbReference>
<feature type="compositionally biased region" description="Basic residues" evidence="1">
    <location>
        <begin position="1"/>
        <end position="10"/>
    </location>
</feature>
<dbReference type="Pfam" id="PF14111">
    <property type="entry name" value="DUF4283"/>
    <property type="match status" value="1"/>
</dbReference>
<accession>A0AAV9KJ82</accession>
<dbReference type="Proteomes" id="UP001311915">
    <property type="component" value="Unassembled WGS sequence"/>
</dbReference>
<sequence length="483" mass="54069">MVRGKAKRGGKPANQVQEEGRGRGRPRRIPLATFGSSIAKRADEELNQTVISPNLITHLSATNNSPSECHTEVAKNLILSPQTSMEVTGVSATSMTTTNRTVTPTPKEGELNKVKVNEETIGEQKEEDYPDETWVNLFKHNRVATNGMNLSYIPPLVVDGVPVVQLEEADVNIEIDKWKCALIVYFFGNCPGYNAMVRYIAHNWPNVAEPDIYLHEEGYYIIKFKTIEDMHEILYAGPYTINNRPMILKSWTMHFDLSSEFMAEIPLWVRFPKLPLNCWGCGSLSRIVSAIGAPLFADECTTKQIRISYARILIEVNVTRPLSMEITVMDPSGHQFRLSMNGNQSSVQCQKVGYVCPEQRPVPTQEPPKKQRHGKHVAQEWKYKGIIIPATKEPRDKIQDEARLDILENNLGSPTTQTRKEDFVVSKNKSPTKLPPKSPEFNLINFPALTFAANKNSFSVLAQGNCDIAGLPIDRGGTSFSTV</sequence>
<feature type="compositionally biased region" description="Low complexity" evidence="1">
    <location>
        <begin position="93"/>
        <end position="105"/>
    </location>
</feature>
<evidence type="ECO:0000313" key="3">
    <source>
        <dbReference type="EMBL" id="KAK4713528.1"/>
    </source>
</evidence>
<protein>
    <recommendedName>
        <fullName evidence="2">DUF4283 domain-containing protein</fullName>
    </recommendedName>
</protein>
<evidence type="ECO:0000313" key="4">
    <source>
        <dbReference type="Proteomes" id="UP001311915"/>
    </source>
</evidence>
<feature type="region of interest" description="Disordered" evidence="1">
    <location>
        <begin position="1"/>
        <end position="29"/>
    </location>
</feature>
<name>A0AAV9KJ82_9SOLN</name>
<dbReference type="PANTHER" id="PTHR33233:SF17">
    <property type="entry name" value="DUF4283 DOMAIN-CONTAINING PROTEIN"/>
    <property type="match status" value="1"/>
</dbReference>
<evidence type="ECO:0000259" key="2">
    <source>
        <dbReference type="Pfam" id="PF14111"/>
    </source>
</evidence>
<feature type="domain" description="DUF4283" evidence="2">
    <location>
        <begin position="176"/>
        <end position="258"/>
    </location>
</feature>
<organism evidence="3 4">
    <name type="scientific">Solanum pinnatisectum</name>
    <name type="common">tansyleaf nightshade</name>
    <dbReference type="NCBI Taxonomy" id="50273"/>
    <lineage>
        <taxon>Eukaryota</taxon>
        <taxon>Viridiplantae</taxon>
        <taxon>Streptophyta</taxon>
        <taxon>Embryophyta</taxon>
        <taxon>Tracheophyta</taxon>
        <taxon>Spermatophyta</taxon>
        <taxon>Magnoliopsida</taxon>
        <taxon>eudicotyledons</taxon>
        <taxon>Gunneridae</taxon>
        <taxon>Pentapetalae</taxon>
        <taxon>asterids</taxon>
        <taxon>lamiids</taxon>
        <taxon>Solanales</taxon>
        <taxon>Solanaceae</taxon>
        <taxon>Solanoideae</taxon>
        <taxon>Solaneae</taxon>
        <taxon>Solanum</taxon>
    </lineage>
</organism>
<keyword evidence="4" id="KW-1185">Reference proteome</keyword>
<dbReference type="AlphaFoldDB" id="A0AAV9KJ82"/>
<dbReference type="EMBL" id="JAWPEI010000010">
    <property type="protein sequence ID" value="KAK4713528.1"/>
    <property type="molecule type" value="Genomic_DNA"/>
</dbReference>
<evidence type="ECO:0000256" key="1">
    <source>
        <dbReference type="SAM" id="MobiDB-lite"/>
    </source>
</evidence>
<feature type="region of interest" description="Disordered" evidence="1">
    <location>
        <begin position="88"/>
        <end position="107"/>
    </location>
</feature>
<reference evidence="3 4" key="1">
    <citation type="submission" date="2023-10" db="EMBL/GenBank/DDBJ databases">
        <title>Genome-Wide Identification Analysis in wild type Solanum Pinnatisectum Reveals Some Genes Defensing Phytophthora Infestans.</title>
        <authorList>
            <person name="Sun C."/>
        </authorList>
    </citation>
    <scope>NUCLEOTIDE SEQUENCE [LARGE SCALE GENOMIC DNA]</scope>
    <source>
        <strain evidence="3">LQN</strain>
        <tissue evidence="3">Leaf</tissue>
    </source>
</reference>